<name>A0A379XV31_SALER</name>
<dbReference type="InterPro" id="IPR011990">
    <property type="entry name" value="TPR-like_helical_dom_sf"/>
</dbReference>
<dbReference type="Proteomes" id="UP000254220">
    <property type="component" value="Unassembled WGS sequence"/>
</dbReference>
<dbReference type="Gene3D" id="1.25.40.10">
    <property type="entry name" value="Tetratricopeptide repeat domain"/>
    <property type="match status" value="1"/>
</dbReference>
<evidence type="ECO:0000256" key="1">
    <source>
        <dbReference type="SAM" id="Coils"/>
    </source>
</evidence>
<dbReference type="Pfam" id="PF14280">
    <property type="entry name" value="DUF4365"/>
    <property type="match status" value="1"/>
</dbReference>
<protein>
    <submittedName>
        <fullName evidence="3">Anaphase-promoting complex, cyclosome, subunit 3</fullName>
    </submittedName>
</protein>
<sequence>MTQLPNDSQSQEIGRLAQRALSTKIPRAWIETPMSGDSDYGIDYQIQLKNPQEQVEFSFYLQLKGTTNPSFNSDGTLSFAFRCSTLNFYHSQEPLVMVAVVNLKDNMDEVYNCPIYYLWLDNEWFKIYEEKLKTQESITLRIPTGQLLTTKLDVYDFYRNRFQERMALTDLSREIKPHTEDIIETISHIKNTITDKPFFLKAIEHSGDEPWIENPEGYYPTELKRIEIHQNNNRLSSARRIIEDLERNLDSMDSHEIAELWYQKANLMLLLDKSEESLGLYKDARNLSGKIRYVVAYLEAILRFQPSQQARNILTSLEGYPNNDKRIVFLKAKCMALIGCAKEAIVLICDNHPDYIAAKLIVYTIIDDKVQLDSLIDTIDIESLKSVREKLFIHFLAGRRAYLKANNEVIQYDEIIPISGLPGADLTLMQKSYRHYRQAWDLTEELGYPQDFTLLLDISPLVFTYFNNMQELFRHFDNILKERPEHSEVIHVYSRLVFNKQDYKKAIILLRNKKCELELDDQVLLFLSYYNIKKYPEAFDVFKDIADEVLNSKINNKSSLFYVASRVAKELFEVDASEYYMSRVKMFPDADAVIALSEFIDSTEKDKSNIGLSLDMLYRKYIELGRPLFLAEQLINNLQVNTSEDADKFIDVATTITKHHELNEYDNFHYANSLITKCDYERALVIINKSLQKEHIDPNWHLLKALALHNNGEPGLAIDCIGKVLQNSQLSHDTLKMYIQLCIQFGMANEVEKTIIEVISKSNDVSIKVRFLIQLFNIYSKDEENKDKRLPVLRQIGKHVNQDDCDEEGSFLMLMLTSQRTDDELEFAEWQQRLINYTTKFPDSARLKRAEINPDAPAEELLETLNKLAGVTPEKIQWWENNKLQIRNGSLRVPFAMRGYFLKDTRDIFTTWSLSKFTSEESLEFKIRHAGFSPQPDFDTLVDDASTFIFEETTLLILSELNILDQFFSKLKRFALLSTSFKNISTHAHSYMKSDTSNVAEKIMSAINNHRNKLKLLDCHGKNIIDDYTSAVIDKGYVLLSDDIDMQSFVLAATTKKISANSVNVILFLMEHDILTQGGAYDLIAKLCDLGIYQPNMSIQLLSDIYYYYFLQCGGDNIFSTNFTKVYDSIFSSLHTTTNAASVLIHMLVNASAFEKPLPTPNVLQILLRTLIERNPFTSLDRFVTIWFIQQCTFSLSENAEDISVHSSELSVKIFGLYKEVMCDIDPAYDDEDKIISSIIDSLKSVDKEKRSQIFTAVKRCFKPLTHSALTLQSKYQSMKFNDQYFF</sequence>
<feature type="coiled-coil region" evidence="1">
    <location>
        <begin position="228"/>
        <end position="255"/>
    </location>
</feature>
<gene>
    <name evidence="3" type="ORF">NCTC12420_04213</name>
</gene>
<dbReference type="SUPFAM" id="SSF48452">
    <property type="entry name" value="TPR-like"/>
    <property type="match status" value="1"/>
</dbReference>
<proteinExistence type="predicted"/>
<evidence type="ECO:0000313" key="4">
    <source>
        <dbReference type="Proteomes" id="UP000254220"/>
    </source>
</evidence>
<organism evidence="3 4">
    <name type="scientific">Salmonella enterica subsp. indica</name>
    <dbReference type="NCBI Taxonomy" id="59207"/>
    <lineage>
        <taxon>Bacteria</taxon>
        <taxon>Pseudomonadati</taxon>
        <taxon>Pseudomonadota</taxon>
        <taxon>Gammaproteobacteria</taxon>
        <taxon>Enterobacterales</taxon>
        <taxon>Enterobacteriaceae</taxon>
        <taxon>Salmonella</taxon>
    </lineage>
</organism>
<dbReference type="EMBL" id="UGYB01000001">
    <property type="protein sequence ID" value="SUI04363.1"/>
    <property type="molecule type" value="Genomic_DNA"/>
</dbReference>
<evidence type="ECO:0000259" key="2">
    <source>
        <dbReference type="Pfam" id="PF14280"/>
    </source>
</evidence>
<feature type="domain" description="DUF4365" evidence="2">
    <location>
        <begin position="23"/>
        <end position="150"/>
    </location>
</feature>
<evidence type="ECO:0000313" key="3">
    <source>
        <dbReference type="EMBL" id="SUI04363.1"/>
    </source>
</evidence>
<dbReference type="RefSeq" id="WP_079775606.1">
    <property type="nucleotide sequence ID" value="NZ_DADWZK010000004.1"/>
</dbReference>
<accession>A0A379XV31</accession>
<dbReference type="InterPro" id="IPR025375">
    <property type="entry name" value="DUF4365"/>
</dbReference>
<reference evidence="3 4" key="1">
    <citation type="submission" date="2018-06" db="EMBL/GenBank/DDBJ databases">
        <authorList>
            <consortium name="Pathogen Informatics"/>
            <person name="Doyle S."/>
        </authorList>
    </citation>
    <scope>NUCLEOTIDE SEQUENCE [LARGE SCALE GENOMIC DNA]</scope>
    <source>
        <strain evidence="3 4">NCTC12420</strain>
    </source>
</reference>
<keyword evidence="1" id="KW-0175">Coiled coil</keyword>